<dbReference type="GeneID" id="68111827"/>
<comment type="caution">
    <text evidence="1">The sequence shown here is derived from an EMBL/GenBank/DDBJ whole genome shotgun (WGS) entry which is preliminary data.</text>
</comment>
<organism evidence="1 2">
    <name type="scientific">Naegleria fowleri</name>
    <name type="common">Brain eating amoeba</name>
    <dbReference type="NCBI Taxonomy" id="5763"/>
    <lineage>
        <taxon>Eukaryota</taxon>
        <taxon>Discoba</taxon>
        <taxon>Heterolobosea</taxon>
        <taxon>Tetramitia</taxon>
        <taxon>Eutetramitia</taxon>
        <taxon>Vahlkampfiidae</taxon>
        <taxon>Naegleria</taxon>
    </lineage>
</organism>
<proteinExistence type="predicted"/>
<accession>A0A6A5BNG3</accession>
<dbReference type="OrthoDB" id="10476030at2759"/>
<reference evidence="1 2" key="1">
    <citation type="journal article" date="2019" name="Sci. Rep.">
        <title>Nanopore sequencing improves the draft genome of the human pathogenic amoeba Naegleria fowleri.</title>
        <authorList>
            <person name="Liechti N."/>
            <person name="Schurch N."/>
            <person name="Bruggmann R."/>
            <person name="Wittwer M."/>
        </authorList>
    </citation>
    <scope>NUCLEOTIDE SEQUENCE [LARGE SCALE GENOMIC DNA]</scope>
    <source>
        <strain evidence="1 2">ATCC 30894</strain>
    </source>
</reference>
<dbReference type="EMBL" id="VFQX01000038">
    <property type="protein sequence ID" value="KAF0976382.1"/>
    <property type="molecule type" value="Genomic_DNA"/>
</dbReference>
<protein>
    <submittedName>
        <fullName evidence="1">Uncharacterized protein</fullName>
    </submittedName>
</protein>
<dbReference type="RefSeq" id="XP_044561095.1">
    <property type="nucleotide sequence ID" value="XM_044708042.1"/>
</dbReference>
<sequence length="363" mass="41258">MKKIHSKIESQSEKIALNLFGFCLNTLGKSTTDIEKALKDISNYNDVSNGQISFYQERKDIIEKHLNKFESIWGNIGESLLKQFQISISKGSIAYNIRGLFHKYGFNIISPSRLRGKKHVCCGVSANLVFDISNMRKESLQQIPTPKTMVKDNGKILGAELDMLEHFNYILKHCIMQGCFTNEALEQAKKEPLECCASWWGDSTGNMGHNSSMFCGSIGLLHNKSSFFKQDTKSQQIVNQRHISLMGYFKDSSKHFVDVLKKVGESFFKLGTNMLTVQHNGENYFFNVKITKIKGDAPFLQKVLNNKQGGYQACFLCDDHKEHWSTSHFLHGMAKTLWGVCNNLKQAGIVGFPHIMKAFEKNW</sequence>
<dbReference type="AlphaFoldDB" id="A0A6A5BNG3"/>
<name>A0A6A5BNG3_NAEFO</name>
<evidence type="ECO:0000313" key="2">
    <source>
        <dbReference type="Proteomes" id="UP000444721"/>
    </source>
</evidence>
<dbReference type="Proteomes" id="UP000444721">
    <property type="component" value="Unassembled WGS sequence"/>
</dbReference>
<evidence type="ECO:0000313" key="1">
    <source>
        <dbReference type="EMBL" id="KAF0976382.1"/>
    </source>
</evidence>
<dbReference type="VEuPathDB" id="AmoebaDB:NfTy_082840"/>
<dbReference type="VEuPathDB" id="AmoebaDB:FDP41_004609"/>
<keyword evidence="2" id="KW-1185">Reference proteome</keyword>
<gene>
    <name evidence="1" type="ORF">FDP41_004609</name>
</gene>